<dbReference type="AlphaFoldDB" id="A0A1G4V631"/>
<reference evidence="2 3" key="1">
    <citation type="submission" date="2016-10" db="EMBL/GenBank/DDBJ databases">
        <authorList>
            <person name="de Groot N.N."/>
        </authorList>
    </citation>
    <scope>NUCLEOTIDE SEQUENCE [LARGE SCALE GENOMIC DNA]</scope>
    <source>
        <strain evidence="2 3">CGMCC 1.3801</strain>
    </source>
</reference>
<dbReference type="InterPro" id="IPR013766">
    <property type="entry name" value="Thioredoxin_domain"/>
</dbReference>
<dbReference type="PANTHER" id="PTHR42852">
    <property type="entry name" value="THIOL:DISULFIDE INTERCHANGE PROTEIN DSBE"/>
    <property type="match status" value="1"/>
</dbReference>
<proteinExistence type="predicted"/>
<dbReference type="Pfam" id="PF00578">
    <property type="entry name" value="AhpC-TSA"/>
    <property type="match status" value="1"/>
</dbReference>
<keyword evidence="2" id="KW-0413">Isomerase</keyword>
<dbReference type="GO" id="GO:0016209">
    <property type="term" value="F:antioxidant activity"/>
    <property type="evidence" value="ECO:0007669"/>
    <property type="project" value="InterPro"/>
</dbReference>
<dbReference type="RefSeq" id="WP_023575302.1">
    <property type="nucleotide sequence ID" value="NZ_CBCSBQ010000011.1"/>
</dbReference>
<evidence type="ECO:0000313" key="3">
    <source>
        <dbReference type="Proteomes" id="UP000182124"/>
    </source>
</evidence>
<dbReference type="EMBL" id="FMTY01000001">
    <property type="protein sequence ID" value="SCX00847.1"/>
    <property type="molecule type" value="Genomic_DNA"/>
</dbReference>
<accession>A0A1G4V631</accession>
<dbReference type="GO" id="GO:0016853">
    <property type="term" value="F:isomerase activity"/>
    <property type="evidence" value="ECO:0007669"/>
    <property type="project" value="UniProtKB-KW"/>
</dbReference>
<dbReference type="InterPro" id="IPR000866">
    <property type="entry name" value="AhpC/TSA"/>
</dbReference>
<name>A0A1G4V631_9FLAO</name>
<protein>
    <submittedName>
        <fullName evidence="2">Thiol-disulfide isomerase or thioredoxin</fullName>
    </submittedName>
</protein>
<dbReference type="Proteomes" id="UP000182124">
    <property type="component" value="Unassembled WGS sequence"/>
</dbReference>
<dbReference type="InterPro" id="IPR050553">
    <property type="entry name" value="Thioredoxin_ResA/DsbE_sf"/>
</dbReference>
<dbReference type="SUPFAM" id="SSF52833">
    <property type="entry name" value="Thioredoxin-like"/>
    <property type="match status" value="1"/>
</dbReference>
<evidence type="ECO:0000313" key="2">
    <source>
        <dbReference type="EMBL" id="SCX00847.1"/>
    </source>
</evidence>
<dbReference type="PANTHER" id="PTHR42852:SF17">
    <property type="entry name" value="THIOREDOXIN-LIKE PROTEIN HI_1115"/>
    <property type="match status" value="1"/>
</dbReference>
<dbReference type="GO" id="GO:0016491">
    <property type="term" value="F:oxidoreductase activity"/>
    <property type="evidence" value="ECO:0007669"/>
    <property type="project" value="InterPro"/>
</dbReference>
<organism evidence="2 3">
    <name type="scientific">Flavobacterium saliperosum</name>
    <dbReference type="NCBI Taxonomy" id="329186"/>
    <lineage>
        <taxon>Bacteria</taxon>
        <taxon>Pseudomonadati</taxon>
        <taxon>Bacteroidota</taxon>
        <taxon>Flavobacteriia</taxon>
        <taxon>Flavobacteriales</taxon>
        <taxon>Flavobacteriaceae</taxon>
        <taxon>Flavobacterium</taxon>
    </lineage>
</organism>
<evidence type="ECO:0000259" key="1">
    <source>
        <dbReference type="PROSITE" id="PS51352"/>
    </source>
</evidence>
<dbReference type="STRING" id="329186.SAMN02927925_00225"/>
<gene>
    <name evidence="2" type="ORF">SAMN02927925_00225</name>
</gene>
<dbReference type="eggNOG" id="COG0526">
    <property type="taxonomic scope" value="Bacteria"/>
</dbReference>
<dbReference type="InterPro" id="IPR036249">
    <property type="entry name" value="Thioredoxin-like_sf"/>
</dbReference>
<feature type="domain" description="Thioredoxin" evidence="1">
    <location>
        <begin position="32"/>
        <end position="179"/>
    </location>
</feature>
<dbReference type="Gene3D" id="3.40.30.10">
    <property type="entry name" value="Glutaredoxin"/>
    <property type="match status" value="1"/>
</dbReference>
<sequence>MKKILVIGILLIGIVAAFNVDKIKDAFAGSNLTEPTTIPFEKQLPMYSYDWKLIGPTGKTISFVEYMGRNVIVNYWSSNSPESVEELKVWAKLYEEYKNEVFFVFVTNDSQTDALKFIKENEYVFPMFYSGGTPLRSIVLDKAPKTYLIAKNGRIAVNHSGAANWNSENFRKVLDAFIKNNK</sequence>
<dbReference type="PROSITE" id="PS51352">
    <property type="entry name" value="THIOREDOXIN_2"/>
    <property type="match status" value="1"/>
</dbReference>
<dbReference type="CDD" id="cd02966">
    <property type="entry name" value="TlpA_like_family"/>
    <property type="match status" value="1"/>
</dbReference>